<organism evidence="2">
    <name type="scientific">marine sediment metagenome</name>
    <dbReference type="NCBI Taxonomy" id="412755"/>
    <lineage>
        <taxon>unclassified sequences</taxon>
        <taxon>metagenomes</taxon>
        <taxon>ecological metagenomes</taxon>
    </lineage>
</organism>
<evidence type="ECO:0000256" key="1">
    <source>
        <dbReference type="SAM" id="Phobius"/>
    </source>
</evidence>
<feature type="transmembrane region" description="Helical" evidence="1">
    <location>
        <begin position="103"/>
        <end position="123"/>
    </location>
</feature>
<sequence>MTAAMFTAGFQFKRPEVFLSSSFLLILFWYKDMSMREAIIKIRAYLEVIIEKHVDGLQWETLHSKEQSLTNRLKSLGLTVIRIYNPLIIINLIIGYLGPLGELSAIIWAPLTVFYGLTLLYAVKRERLKRKWVDRWEGVEVPETR</sequence>
<keyword evidence="1" id="KW-0812">Transmembrane</keyword>
<name>X1EQU0_9ZZZZ</name>
<dbReference type="AlphaFoldDB" id="X1EQU0"/>
<gene>
    <name evidence="2" type="ORF">S03H2_15772</name>
</gene>
<comment type="caution">
    <text evidence="2">The sequence shown here is derived from an EMBL/GenBank/DDBJ whole genome shotgun (WGS) entry which is preliminary data.</text>
</comment>
<protein>
    <submittedName>
        <fullName evidence="2">Uncharacterized protein</fullName>
    </submittedName>
</protein>
<feature type="transmembrane region" description="Helical" evidence="1">
    <location>
        <begin position="75"/>
        <end position="97"/>
    </location>
</feature>
<proteinExistence type="predicted"/>
<keyword evidence="1" id="KW-0472">Membrane</keyword>
<dbReference type="EMBL" id="BARU01008026">
    <property type="protein sequence ID" value="GAH35771.1"/>
    <property type="molecule type" value="Genomic_DNA"/>
</dbReference>
<keyword evidence="1" id="KW-1133">Transmembrane helix</keyword>
<evidence type="ECO:0000313" key="2">
    <source>
        <dbReference type="EMBL" id="GAH35771.1"/>
    </source>
</evidence>
<reference evidence="2" key="1">
    <citation type="journal article" date="2014" name="Front. Microbiol.">
        <title>High frequency of phylogenetically diverse reductive dehalogenase-homologous genes in deep subseafloor sedimentary metagenomes.</title>
        <authorList>
            <person name="Kawai M."/>
            <person name="Futagami T."/>
            <person name="Toyoda A."/>
            <person name="Takaki Y."/>
            <person name="Nishi S."/>
            <person name="Hori S."/>
            <person name="Arai W."/>
            <person name="Tsubouchi T."/>
            <person name="Morono Y."/>
            <person name="Uchiyama I."/>
            <person name="Ito T."/>
            <person name="Fujiyama A."/>
            <person name="Inagaki F."/>
            <person name="Takami H."/>
        </authorList>
    </citation>
    <scope>NUCLEOTIDE SEQUENCE</scope>
    <source>
        <strain evidence="2">Expedition CK06-06</strain>
    </source>
</reference>
<accession>X1EQU0</accession>